<reference evidence="1 2" key="1">
    <citation type="journal article" date="2020" name="Genomics">
        <title>Complete, high-quality genomes from long-read metagenomic sequencing of two wolf lichen thalli reveals enigmatic genome architecture.</title>
        <authorList>
            <person name="McKenzie S.K."/>
            <person name="Walston R.F."/>
            <person name="Allen J.L."/>
        </authorList>
    </citation>
    <scope>NUCLEOTIDE SEQUENCE [LARGE SCALE GENOMIC DNA]</scope>
    <source>
        <strain evidence="1">WasteWater1</strain>
    </source>
</reference>
<dbReference type="Pfam" id="PF05704">
    <property type="entry name" value="Caps_synth"/>
    <property type="match status" value="1"/>
</dbReference>
<dbReference type="InterPro" id="IPR008441">
    <property type="entry name" value="AfumC-like_glycosyl_Trfase"/>
</dbReference>
<dbReference type="GeneID" id="59332345"/>
<dbReference type="InterPro" id="IPR029044">
    <property type="entry name" value="Nucleotide-diphossugar_trans"/>
</dbReference>
<comment type="caution">
    <text evidence="1">The sequence shown here is derived from an EMBL/GenBank/DDBJ whole genome shotgun (WGS) entry which is preliminary data.</text>
</comment>
<dbReference type="Proteomes" id="UP000593566">
    <property type="component" value="Unassembled WGS sequence"/>
</dbReference>
<keyword evidence="2" id="KW-1185">Reference proteome</keyword>
<evidence type="ECO:0000313" key="1">
    <source>
        <dbReference type="EMBL" id="KAF6219468.1"/>
    </source>
</evidence>
<protein>
    <recommendedName>
        <fullName evidence="3">Capsule polysaccharide biosynthesis protein</fullName>
    </recommendedName>
</protein>
<accession>A0A8H6F9A5</accession>
<dbReference type="GO" id="GO:0016757">
    <property type="term" value="F:glycosyltransferase activity"/>
    <property type="evidence" value="ECO:0007669"/>
    <property type="project" value="InterPro"/>
</dbReference>
<dbReference type="Gene3D" id="3.90.550.20">
    <property type="match status" value="1"/>
</dbReference>
<dbReference type="EMBL" id="JACCJB010000019">
    <property type="protein sequence ID" value="KAF6219468.1"/>
    <property type="molecule type" value="Genomic_DNA"/>
</dbReference>
<evidence type="ECO:0000313" key="2">
    <source>
        <dbReference type="Proteomes" id="UP000593566"/>
    </source>
</evidence>
<sequence length="399" mass="45749">MQESQVPIPAEFHSDLHYVEALDTRSNEEILDSLSEHAPVTSEKNVWTYWHSGVRSMPAWCQRNVVNWVRLSGPSWSIRILDNVPSSPNNALNWVSAGLLPETFVKGTMDGPYTGPHSADFLRGACLFLYGGVWMDVGIILIRRLENICWRQLEDPDSPFEVSVPWMYGTVMANHFVASRKGNPFIKRWHDLFVHLWKDRINPGGMTENPLVSFGKQFKFEDSQAMKYHWEFKVEPRTVMEYIGQVLAWLRLCMLEDPNDGFNGAEYYEDKVLLFDSLSEDWGAEATIGFSGQDLFNVLTTRCDAGSESEEYQAAYKTIWRLLTQSSMQKITHGKNLTKGLALGVLWDMEENQGKDVAPGTFAELLRYGSVHFEQEREEIRYVKAQRPEHTIKKGLLEP</sequence>
<organism evidence="1 2">
    <name type="scientific">Letharia lupina</name>
    <dbReference type="NCBI Taxonomy" id="560253"/>
    <lineage>
        <taxon>Eukaryota</taxon>
        <taxon>Fungi</taxon>
        <taxon>Dikarya</taxon>
        <taxon>Ascomycota</taxon>
        <taxon>Pezizomycotina</taxon>
        <taxon>Lecanoromycetes</taxon>
        <taxon>OSLEUM clade</taxon>
        <taxon>Lecanoromycetidae</taxon>
        <taxon>Lecanorales</taxon>
        <taxon>Lecanorineae</taxon>
        <taxon>Parmeliaceae</taxon>
        <taxon>Letharia</taxon>
    </lineage>
</organism>
<gene>
    <name evidence="1" type="ORF">HO133_003935</name>
</gene>
<evidence type="ECO:0008006" key="3">
    <source>
        <dbReference type="Google" id="ProtNLM"/>
    </source>
</evidence>
<dbReference type="SUPFAM" id="SSF53448">
    <property type="entry name" value="Nucleotide-diphospho-sugar transferases"/>
    <property type="match status" value="1"/>
</dbReference>
<dbReference type="AlphaFoldDB" id="A0A8H6F9A5"/>
<proteinExistence type="predicted"/>
<dbReference type="RefSeq" id="XP_037148903.1">
    <property type="nucleotide sequence ID" value="XM_037294856.1"/>
</dbReference>
<name>A0A8H6F9A5_9LECA</name>